<accession>A0A250X2E0</accession>
<evidence type="ECO:0000256" key="7">
    <source>
        <dbReference type="ARBA" id="ARBA00023136"/>
    </source>
</evidence>
<evidence type="ECO:0000256" key="2">
    <source>
        <dbReference type="ARBA" id="ARBA00022448"/>
    </source>
</evidence>
<keyword evidence="4" id="KW-0547">Nucleotide-binding</keyword>
<dbReference type="SUPFAM" id="SSF90123">
    <property type="entry name" value="ABC transporter transmembrane region"/>
    <property type="match status" value="1"/>
</dbReference>
<dbReference type="InterPro" id="IPR003439">
    <property type="entry name" value="ABC_transporter-like_ATP-bd"/>
</dbReference>
<feature type="domain" description="ABC transmembrane type-1" evidence="11">
    <location>
        <begin position="39"/>
        <end position="342"/>
    </location>
</feature>
<evidence type="ECO:0000259" key="11">
    <source>
        <dbReference type="PROSITE" id="PS50929"/>
    </source>
</evidence>
<dbReference type="AlphaFoldDB" id="A0A250X2E0"/>
<feature type="domain" description="ABC transporter" evidence="10">
    <location>
        <begin position="391"/>
        <end position="736"/>
    </location>
</feature>
<evidence type="ECO:0000256" key="4">
    <source>
        <dbReference type="ARBA" id="ARBA00022741"/>
    </source>
</evidence>
<keyword evidence="2" id="KW-0813">Transport</keyword>
<comment type="caution">
    <text evidence="12">The sequence shown here is derived from an EMBL/GenBank/DDBJ whole genome shotgun (WGS) entry which is preliminary data.</text>
</comment>
<dbReference type="InterPro" id="IPR050835">
    <property type="entry name" value="ABC_transporter_sub-D"/>
</dbReference>
<dbReference type="PANTHER" id="PTHR11384:SF55">
    <property type="entry name" value="ATP-BINDING CASSETTE TRANSPORTER"/>
    <property type="match status" value="1"/>
</dbReference>
<dbReference type="Pfam" id="PF06472">
    <property type="entry name" value="ABC_membrane_2"/>
    <property type="match status" value="1"/>
</dbReference>
<comment type="similarity">
    <text evidence="1">Belongs to the ABC transporter superfamily. ABCD family. Peroxisomal fatty acyl CoA transporter (TC 3.A.1.203) subfamily.</text>
</comment>
<evidence type="ECO:0000256" key="8">
    <source>
        <dbReference type="SAM" id="MobiDB-lite"/>
    </source>
</evidence>
<evidence type="ECO:0000256" key="9">
    <source>
        <dbReference type="SAM" id="Phobius"/>
    </source>
</evidence>
<name>A0A250X2E0_9CHLO</name>
<protein>
    <recommendedName>
        <fullName evidence="14">ABC transporter domain-containing protein</fullName>
    </recommendedName>
</protein>
<dbReference type="PROSITE" id="PS00211">
    <property type="entry name" value="ABC_TRANSPORTER_1"/>
    <property type="match status" value="1"/>
</dbReference>
<evidence type="ECO:0000313" key="12">
    <source>
        <dbReference type="EMBL" id="GAX77264.1"/>
    </source>
</evidence>
<dbReference type="InterPro" id="IPR017871">
    <property type="entry name" value="ABC_transporter-like_CS"/>
</dbReference>
<dbReference type="InterPro" id="IPR027417">
    <property type="entry name" value="P-loop_NTPase"/>
</dbReference>
<evidence type="ECO:0000259" key="10">
    <source>
        <dbReference type="PROSITE" id="PS50893"/>
    </source>
</evidence>
<gene>
    <name evidence="12" type="ORF">CEUSTIGMA_g4710.t1</name>
</gene>
<evidence type="ECO:0000313" key="13">
    <source>
        <dbReference type="Proteomes" id="UP000232323"/>
    </source>
</evidence>
<dbReference type="InterPro" id="IPR036640">
    <property type="entry name" value="ABC1_TM_sf"/>
</dbReference>
<feature type="transmembrane region" description="Helical" evidence="9">
    <location>
        <begin position="34"/>
        <end position="57"/>
    </location>
</feature>
<keyword evidence="13" id="KW-1185">Reference proteome</keyword>
<feature type="transmembrane region" description="Helical" evidence="9">
    <location>
        <begin position="77"/>
        <end position="98"/>
    </location>
</feature>
<dbReference type="OrthoDB" id="422637at2759"/>
<dbReference type="Pfam" id="PF00005">
    <property type="entry name" value="ABC_tran"/>
    <property type="match status" value="1"/>
</dbReference>
<keyword evidence="5" id="KW-0067">ATP-binding</keyword>
<feature type="compositionally biased region" description="Low complexity" evidence="8">
    <location>
        <begin position="555"/>
        <end position="566"/>
    </location>
</feature>
<dbReference type="GO" id="GO:0140359">
    <property type="term" value="F:ABC-type transporter activity"/>
    <property type="evidence" value="ECO:0007669"/>
    <property type="project" value="InterPro"/>
</dbReference>
<evidence type="ECO:0000256" key="5">
    <source>
        <dbReference type="ARBA" id="ARBA00022840"/>
    </source>
</evidence>
<dbReference type="PROSITE" id="PS50929">
    <property type="entry name" value="ABC_TM1F"/>
    <property type="match status" value="1"/>
</dbReference>
<dbReference type="GO" id="GO:0016020">
    <property type="term" value="C:membrane"/>
    <property type="evidence" value="ECO:0007669"/>
    <property type="project" value="InterPro"/>
</dbReference>
<evidence type="ECO:0000256" key="1">
    <source>
        <dbReference type="ARBA" id="ARBA00008575"/>
    </source>
</evidence>
<keyword evidence="3 9" id="KW-0812">Transmembrane</keyword>
<dbReference type="STRING" id="1157962.A0A250X2E0"/>
<dbReference type="SMART" id="SM00382">
    <property type="entry name" value="AAA"/>
    <property type="match status" value="1"/>
</dbReference>
<dbReference type="GO" id="GO:0016887">
    <property type="term" value="F:ATP hydrolysis activity"/>
    <property type="evidence" value="ECO:0007669"/>
    <property type="project" value="InterPro"/>
</dbReference>
<sequence length="738" mass="80955">MHKRQVDQASLLSVLPKWWYLVKLWFSGAEKWKAWCYTAALVSLSFINTLFLVQISYAQRNFSTAMSGKDVAGFYRSVREFVVIICIAAPLFSFNTFLEDRLVLSWRTYMTKIMLKAYFNHRSYFHLRQVTGMKLKQSGEDVSSSPPGIQNIDNPDQRICDDVGAFCRSSTSISLALVKKVMNCTAFASVLWSISPALVILLFGYAIVGTWATTGIFGKILTSLYFRLLAREGDLRFSLVRIREHAESIAFYRGDDQEHAWVRNRFQEVIKSSQERITWASLYDLWTSVYSYATILMPALLTAPRYFRGEIEFGVISQTSFAFSSIEKALSLIVNNLAQLSGLAAETDRLYAMMTAMETIACSQALTHTKDSVNLIHTSASAPSNLSTPLLRLDQLSIKLPSGQVIWKDLSFELMPGQSLLVMGPSGCGKSSLLRVLAGLWCKGSGYAELPPSQEIMFLPQKPFMTLGTLRQQLTFPSAALLRAFHTPFSDQQAEHKGSSMSEMTPLLPSARQAVVTMKAVGGGASPVPSVKTSSSIVPEASIISSDTVSIGIHSSGSSTCRGSPSAEQTKGVLQGRSSLSSSFAEARSCGSSPLSVDLTSSKALAGVDARLESLLCDVCLPELLERVGGLDSELDWSHLLSSGEQQRVAFLRLLYHVPTMAFLDEATSAVDPQAEALLYRQLGGKIKTYVSVGHRIQLAQYHTHILVHAGAPSGGSWTLYTAQQFAQNSLENASAVT</sequence>
<evidence type="ECO:0000256" key="3">
    <source>
        <dbReference type="ARBA" id="ARBA00022692"/>
    </source>
</evidence>
<dbReference type="SUPFAM" id="SSF52540">
    <property type="entry name" value="P-loop containing nucleoside triphosphate hydrolases"/>
    <property type="match status" value="1"/>
</dbReference>
<dbReference type="PANTHER" id="PTHR11384">
    <property type="entry name" value="ATP-BINDING CASSETTE, SUB-FAMILY D MEMBER"/>
    <property type="match status" value="1"/>
</dbReference>
<dbReference type="Proteomes" id="UP000232323">
    <property type="component" value="Unassembled WGS sequence"/>
</dbReference>
<organism evidence="12 13">
    <name type="scientific">Chlamydomonas eustigma</name>
    <dbReference type="NCBI Taxonomy" id="1157962"/>
    <lineage>
        <taxon>Eukaryota</taxon>
        <taxon>Viridiplantae</taxon>
        <taxon>Chlorophyta</taxon>
        <taxon>core chlorophytes</taxon>
        <taxon>Chlorophyceae</taxon>
        <taxon>CS clade</taxon>
        <taxon>Chlamydomonadales</taxon>
        <taxon>Chlamydomonadaceae</taxon>
        <taxon>Chlamydomonas</taxon>
    </lineage>
</organism>
<dbReference type="InterPro" id="IPR003593">
    <property type="entry name" value="AAA+_ATPase"/>
</dbReference>
<feature type="region of interest" description="Disordered" evidence="8">
    <location>
        <begin position="555"/>
        <end position="575"/>
    </location>
</feature>
<dbReference type="EMBL" id="BEGY01000023">
    <property type="protein sequence ID" value="GAX77264.1"/>
    <property type="molecule type" value="Genomic_DNA"/>
</dbReference>
<dbReference type="PROSITE" id="PS50893">
    <property type="entry name" value="ABC_TRANSPORTER_2"/>
    <property type="match status" value="1"/>
</dbReference>
<keyword evidence="6 9" id="KW-1133">Transmembrane helix</keyword>
<dbReference type="Gene3D" id="1.20.1560.10">
    <property type="entry name" value="ABC transporter type 1, transmembrane domain"/>
    <property type="match status" value="1"/>
</dbReference>
<evidence type="ECO:0000256" key="6">
    <source>
        <dbReference type="ARBA" id="ARBA00022989"/>
    </source>
</evidence>
<keyword evidence="7 9" id="KW-0472">Membrane</keyword>
<dbReference type="Gene3D" id="3.40.50.300">
    <property type="entry name" value="P-loop containing nucleotide triphosphate hydrolases"/>
    <property type="match status" value="2"/>
</dbReference>
<dbReference type="GO" id="GO:0005524">
    <property type="term" value="F:ATP binding"/>
    <property type="evidence" value="ECO:0007669"/>
    <property type="project" value="UniProtKB-KW"/>
</dbReference>
<feature type="transmembrane region" description="Helical" evidence="9">
    <location>
        <begin position="184"/>
        <end position="205"/>
    </location>
</feature>
<evidence type="ECO:0008006" key="14">
    <source>
        <dbReference type="Google" id="ProtNLM"/>
    </source>
</evidence>
<dbReference type="InterPro" id="IPR011527">
    <property type="entry name" value="ABC1_TM_dom"/>
</dbReference>
<reference evidence="12 13" key="1">
    <citation type="submission" date="2017-08" db="EMBL/GenBank/DDBJ databases">
        <title>Acidophilic green algal genome provides insights into adaptation to an acidic environment.</title>
        <authorList>
            <person name="Hirooka S."/>
            <person name="Hirose Y."/>
            <person name="Kanesaki Y."/>
            <person name="Higuchi S."/>
            <person name="Fujiwara T."/>
            <person name="Onuma R."/>
            <person name="Era A."/>
            <person name="Ohbayashi R."/>
            <person name="Uzuka A."/>
            <person name="Nozaki H."/>
            <person name="Yoshikawa H."/>
            <person name="Miyagishima S.Y."/>
        </authorList>
    </citation>
    <scope>NUCLEOTIDE SEQUENCE [LARGE SCALE GENOMIC DNA]</scope>
    <source>
        <strain evidence="12 13">NIES-2499</strain>
    </source>
</reference>
<proteinExistence type="inferred from homology"/>